<keyword evidence="3" id="KW-1185">Reference proteome</keyword>
<evidence type="ECO:0000313" key="2">
    <source>
        <dbReference type="EMBL" id="CAE8718167.1"/>
    </source>
</evidence>
<organism evidence="1 3">
    <name type="scientific">Polarella glacialis</name>
    <name type="common">Dinoflagellate</name>
    <dbReference type="NCBI Taxonomy" id="89957"/>
    <lineage>
        <taxon>Eukaryota</taxon>
        <taxon>Sar</taxon>
        <taxon>Alveolata</taxon>
        <taxon>Dinophyceae</taxon>
        <taxon>Suessiales</taxon>
        <taxon>Suessiaceae</taxon>
        <taxon>Polarella</taxon>
    </lineage>
</organism>
<evidence type="ECO:0000313" key="3">
    <source>
        <dbReference type="Proteomes" id="UP000654075"/>
    </source>
</evidence>
<dbReference type="AlphaFoldDB" id="A0A813HX44"/>
<accession>A0A813HX44</accession>
<dbReference type="EMBL" id="CAJNNW010033324">
    <property type="protein sequence ID" value="CAE8718167.1"/>
    <property type="molecule type" value="Genomic_DNA"/>
</dbReference>
<gene>
    <name evidence="1" type="ORF">PGLA1383_LOCUS57136</name>
    <name evidence="2" type="ORF">PGLA2088_LOCUS39930</name>
</gene>
<protein>
    <submittedName>
        <fullName evidence="1">Uncharacterized protein</fullName>
    </submittedName>
</protein>
<reference evidence="1" key="1">
    <citation type="submission" date="2021-02" db="EMBL/GenBank/DDBJ databases">
        <authorList>
            <person name="Dougan E. K."/>
            <person name="Rhodes N."/>
            <person name="Thang M."/>
            <person name="Chan C."/>
        </authorList>
    </citation>
    <scope>NUCLEOTIDE SEQUENCE</scope>
</reference>
<dbReference type="Proteomes" id="UP000654075">
    <property type="component" value="Unassembled WGS sequence"/>
</dbReference>
<name>A0A813HX44_POLGL</name>
<dbReference type="Proteomes" id="UP000626109">
    <property type="component" value="Unassembled WGS sequence"/>
</dbReference>
<dbReference type="EMBL" id="CAJNNV010033196">
    <property type="protein sequence ID" value="CAE8642725.1"/>
    <property type="molecule type" value="Genomic_DNA"/>
</dbReference>
<comment type="caution">
    <text evidence="1">The sequence shown here is derived from an EMBL/GenBank/DDBJ whole genome shotgun (WGS) entry which is preliminary data.</text>
</comment>
<dbReference type="OrthoDB" id="425681at2759"/>
<sequence length="102" mass="11619">MARCPKLSGILLKRRLFYMAAIPRKPDDDVLRESLFEPSSFKLKQFSGKHKRGRPRVCWANEVFKHAVAVAGSQDSLRVSWQDTAAAQAAWQMAVQQHCESF</sequence>
<proteinExistence type="predicted"/>
<evidence type="ECO:0000313" key="1">
    <source>
        <dbReference type="EMBL" id="CAE8642725.1"/>
    </source>
</evidence>